<dbReference type="EMBL" id="DUFG01000015">
    <property type="protein sequence ID" value="HIH08249.1"/>
    <property type="molecule type" value="Genomic_DNA"/>
</dbReference>
<reference evidence="2" key="1">
    <citation type="journal article" date="2020" name="bioRxiv">
        <title>A rank-normalized archaeal taxonomy based on genome phylogeny resolves widespread incomplete and uneven classifications.</title>
        <authorList>
            <person name="Rinke C."/>
            <person name="Chuvochina M."/>
            <person name="Mussig A.J."/>
            <person name="Chaumeil P.-A."/>
            <person name="Waite D.W."/>
            <person name="Whitman W.B."/>
            <person name="Parks D.H."/>
            <person name="Hugenholtz P."/>
        </authorList>
    </citation>
    <scope>NUCLEOTIDE SEQUENCE [LARGE SCALE GENOMIC DNA]</scope>
</reference>
<organism evidence="1 2">
    <name type="scientific">Candidatus Iainarchaeum sp</name>
    <dbReference type="NCBI Taxonomy" id="3101447"/>
    <lineage>
        <taxon>Archaea</taxon>
        <taxon>Candidatus Iainarchaeota</taxon>
        <taxon>Candidatus Iainarchaeia</taxon>
        <taxon>Candidatus Iainarchaeales</taxon>
        <taxon>Candidatus Iainarchaeaceae</taxon>
        <taxon>Candidatus Iainarchaeum</taxon>
    </lineage>
</organism>
<name>A0A7J4IV63_9ARCH</name>
<gene>
    <name evidence="1" type="ORF">HA237_02660</name>
</gene>
<proteinExistence type="predicted"/>
<comment type="caution">
    <text evidence="1">The sequence shown here is derived from an EMBL/GenBank/DDBJ whole genome shotgun (WGS) entry which is preliminary data.</text>
</comment>
<evidence type="ECO:0000313" key="2">
    <source>
        <dbReference type="Proteomes" id="UP000577419"/>
    </source>
</evidence>
<evidence type="ECO:0000313" key="1">
    <source>
        <dbReference type="EMBL" id="HIH08249.1"/>
    </source>
</evidence>
<dbReference type="AlphaFoldDB" id="A0A7J4IV63"/>
<sequence length="94" mass="10600">MKSRRLRIGGFFSGFFSRKPANSIQKKLAEEILEKTAVRKSKETFVVLETPNGKKIGLIRNLSLAAVYSVEGKKMQITKADQAAFMHLVDSNWI</sequence>
<dbReference type="Proteomes" id="UP000577419">
    <property type="component" value="Unassembled WGS sequence"/>
</dbReference>
<protein>
    <submittedName>
        <fullName evidence="1">Uncharacterized protein</fullName>
    </submittedName>
</protein>
<accession>A0A7J4IV63</accession>